<keyword evidence="5" id="KW-0175">Coiled coil</keyword>
<proteinExistence type="predicted"/>
<dbReference type="EMBL" id="AFYH01221498">
    <property type="status" value="NOT_ANNOTATED_CDS"/>
    <property type="molecule type" value="Genomic_DNA"/>
</dbReference>
<keyword evidence="9" id="KW-1185">Reference proteome</keyword>
<keyword evidence="6 7" id="KW-0472">Membrane</keyword>
<dbReference type="Proteomes" id="UP000008672">
    <property type="component" value="Unassembled WGS sequence"/>
</dbReference>
<protein>
    <recommendedName>
        <fullName evidence="2">Coiled-coil domain-containing protein 167</fullName>
    </recommendedName>
</protein>
<evidence type="ECO:0000313" key="8">
    <source>
        <dbReference type="Ensembl" id="ENSLACP00000008971.1"/>
    </source>
</evidence>
<evidence type="ECO:0000256" key="5">
    <source>
        <dbReference type="ARBA" id="ARBA00023054"/>
    </source>
</evidence>
<reference evidence="8" key="2">
    <citation type="submission" date="2025-08" db="UniProtKB">
        <authorList>
            <consortium name="Ensembl"/>
        </authorList>
    </citation>
    <scope>IDENTIFICATION</scope>
</reference>
<dbReference type="PANTHER" id="PTHR31759">
    <property type="entry name" value="COILED-COIL DOMAIN-CONTAINING PROTEIN 167"/>
    <property type="match status" value="1"/>
</dbReference>
<evidence type="ECO:0000256" key="4">
    <source>
        <dbReference type="ARBA" id="ARBA00022989"/>
    </source>
</evidence>
<sequence length="141" mass="16403">MPQLLFTDVNFRIVHASPSSPPLLAARVELGPNRKRGRGENNEMGKAKKKKFSVARELDCLEERLTVCKDSLENVDFRLRKEELSPEGRKSLEEEKLILLEQICKYEKELVRLRKENRKNMLLSVALLALLVFLYFCWGLE</sequence>
<gene>
    <name evidence="8" type="primary">CCDC167</name>
</gene>
<dbReference type="EMBL" id="AFYH01221497">
    <property type="status" value="NOT_ANNOTATED_CDS"/>
    <property type="molecule type" value="Genomic_DNA"/>
</dbReference>
<keyword evidence="3 7" id="KW-0812">Transmembrane</keyword>
<evidence type="ECO:0000256" key="7">
    <source>
        <dbReference type="SAM" id="Phobius"/>
    </source>
</evidence>
<dbReference type="GeneTree" id="ENSGT00390000010210"/>
<dbReference type="HOGENOM" id="CLU_152032_0_0_1"/>
<dbReference type="EMBL" id="AFYH01221496">
    <property type="status" value="NOT_ANNOTATED_CDS"/>
    <property type="molecule type" value="Genomic_DNA"/>
</dbReference>
<feature type="transmembrane region" description="Helical" evidence="7">
    <location>
        <begin position="121"/>
        <end position="138"/>
    </location>
</feature>
<dbReference type="Ensembl" id="ENSLACT00000009040.1">
    <property type="protein sequence ID" value="ENSLACP00000008971.1"/>
    <property type="gene ID" value="ENSLACG00000007922.1"/>
</dbReference>
<dbReference type="PANTHER" id="PTHR31759:SF1">
    <property type="entry name" value="COILED-COIL DOMAIN-CONTAINING PROTEIN 167"/>
    <property type="match status" value="1"/>
</dbReference>
<dbReference type="AlphaFoldDB" id="H3AH50"/>
<evidence type="ECO:0000313" key="9">
    <source>
        <dbReference type="Proteomes" id="UP000008672"/>
    </source>
</evidence>
<dbReference type="GO" id="GO:0016020">
    <property type="term" value="C:membrane"/>
    <property type="evidence" value="ECO:0007669"/>
    <property type="project" value="UniProtKB-SubCell"/>
</dbReference>
<accession>H3AH50</accession>
<organism evidence="8 9">
    <name type="scientific">Latimeria chalumnae</name>
    <name type="common">Coelacanth</name>
    <dbReference type="NCBI Taxonomy" id="7897"/>
    <lineage>
        <taxon>Eukaryota</taxon>
        <taxon>Metazoa</taxon>
        <taxon>Chordata</taxon>
        <taxon>Craniata</taxon>
        <taxon>Vertebrata</taxon>
        <taxon>Euteleostomi</taxon>
        <taxon>Coelacanthiformes</taxon>
        <taxon>Coelacanthidae</taxon>
        <taxon>Latimeria</taxon>
    </lineage>
</organism>
<evidence type="ECO:0000256" key="1">
    <source>
        <dbReference type="ARBA" id="ARBA00004167"/>
    </source>
</evidence>
<dbReference type="InParanoid" id="H3AH50"/>
<comment type="subcellular location">
    <subcellularLocation>
        <location evidence="1">Membrane</location>
        <topology evidence="1">Single-pass membrane protein</topology>
    </subcellularLocation>
</comment>
<evidence type="ECO:0000256" key="2">
    <source>
        <dbReference type="ARBA" id="ARBA00022350"/>
    </source>
</evidence>
<dbReference type="FunCoup" id="H3AH50">
    <property type="interactions" value="122"/>
</dbReference>
<dbReference type="Bgee" id="ENSLACG00000007922">
    <property type="expression patterns" value="Expressed in muscle tissue and 6 other cell types or tissues"/>
</dbReference>
<dbReference type="STRING" id="7897.ENSLACP00000008971"/>
<name>H3AH50_LATCH</name>
<evidence type="ECO:0000256" key="3">
    <source>
        <dbReference type="ARBA" id="ARBA00022692"/>
    </source>
</evidence>
<reference evidence="9" key="1">
    <citation type="submission" date="2011-08" db="EMBL/GenBank/DDBJ databases">
        <title>The draft genome of Latimeria chalumnae.</title>
        <authorList>
            <person name="Di Palma F."/>
            <person name="Alfoldi J."/>
            <person name="Johnson J."/>
            <person name="Berlin A."/>
            <person name="Gnerre S."/>
            <person name="Jaffe D."/>
            <person name="MacCallum I."/>
            <person name="Young S."/>
            <person name="Walker B.J."/>
            <person name="Lander E."/>
            <person name="Lindblad-Toh K."/>
        </authorList>
    </citation>
    <scope>NUCLEOTIDE SEQUENCE [LARGE SCALE GENOMIC DNA]</scope>
    <source>
        <strain evidence="9">Wild caught</strain>
    </source>
</reference>
<dbReference type="OMA" id="MAIMNER"/>
<keyword evidence="4 7" id="KW-1133">Transmembrane helix</keyword>
<reference evidence="8" key="3">
    <citation type="submission" date="2025-09" db="UniProtKB">
        <authorList>
            <consortium name="Ensembl"/>
        </authorList>
    </citation>
    <scope>IDENTIFICATION</scope>
</reference>
<dbReference type="eggNOG" id="ENOG502SAF4">
    <property type="taxonomic scope" value="Eukaryota"/>
</dbReference>
<dbReference type="InterPro" id="IPR028194">
    <property type="entry name" value="CC167"/>
</dbReference>
<dbReference type="Pfam" id="PF15188">
    <property type="entry name" value="CCDC-167"/>
    <property type="match status" value="1"/>
</dbReference>
<evidence type="ECO:0000256" key="6">
    <source>
        <dbReference type="ARBA" id="ARBA00023136"/>
    </source>
</evidence>